<dbReference type="RefSeq" id="WP_160658534.1">
    <property type="nucleotide sequence ID" value="NZ_RSEJ01000063.1"/>
</dbReference>
<protein>
    <submittedName>
        <fullName evidence="1">Uncharacterized protein</fullName>
    </submittedName>
</protein>
<name>A0ABW9YS22_9GAMM</name>
<comment type="caution">
    <text evidence="1">The sequence shown here is derived from an EMBL/GenBank/DDBJ whole genome shotgun (WGS) entry which is preliminary data.</text>
</comment>
<dbReference type="Proteomes" id="UP000738517">
    <property type="component" value="Unassembled WGS sequence"/>
</dbReference>
<organism evidence="1 2">
    <name type="scientific">Photobacterium alginatilyticum</name>
    <dbReference type="NCBI Taxonomy" id="1775171"/>
    <lineage>
        <taxon>Bacteria</taxon>
        <taxon>Pseudomonadati</taxon>
        <taxon>Pseudomonadota</taxon>
        <taxon>Gammaproteobacteria</taxon>
        <taxon>Vibrionales</taxon>
        <taxon>Vibrionaceae</taxon>
        <taxon>Photobacterium</taxon>
    </lineage>
</organism>
<sequence length="134" mass="15485">MEIIKLLSAFGLGGICVKAFDLIYLQPYLERKEIRNWLRDKKLVAFSKLASNFQSMGFNSENDSFFADLALIAEAQLLIDDEELCLRIEALIEKRHELNHTHDVNNEIELFDEVQAEVKAIMQELKQDLRNSKA</sequence>
<evidence type="ECO:0000313" key="2">
    <source>
        <dbReference type="Proteomes" id="UP000738517"/>
    </source>
</evidence>
<dbReference type="EMBL" id="RSEJ01000063">
    <property type="protein sequence ID" value="NBI56261.1"/>
    <property type="molecule type" value="Genomic_DNA"/>
</dbReference>
<proteinExistence type="predicted"/>
<accession>A0ABW9YS22</accession>
<gene>
    <name evidence="1" type="ORF">EIZ48_27640</name>
</gene>
<evidence type="ECO:0000313" key="1">
    <source>
        <dbReference type="EMBL" id="NBI56261.1"/>
    </source>
</evidence>
<keyword evidence="2" id="KW-1185">Reference proteome</keyword>
<reference evidence="1 2" key="1">
    <citation type="journal article" date="2017" name="Int. J. Syst. Evol. Microbiol.">
        <title>Photobacterium alginatilyticum sp. nov., a marine bacterium isolated from bottom seawater.</title>
        <authorList>
            <person name="Wang X."/>
            <person name="Wang Y."/>
            <person name="Yang X."/>
            <person name="Sun H."/>
            <person name="Li B."/>
            <person name="Zhang X.H."/>
        </authorList>
    </citation>
    <scope>NUCLEOTIDE SEQUENCE [LARGE SCALE GENOMIC DNA]</scope>
    <source>
        <strain evidence="1 2">P03D4</strain>
    </source>
</reference>